<dbReference type="InterPro" id="IPR002821">
    <property type="entry name" value="Hydantoinase_A"/>
</dbReference>
<dbReference type="Pfam" id="PF01968">
    <property type="entry name" value="Hydantoinase_A"/>
    <property type="match status" value="1"/>
</dbReference>
<evidence type="ECO:0000313" key="4">
    <source>
        <dbReference type="Proteomes" id="UP001164712"/>
    </source>
</evidence>
<evidence type="ECO:0000256" key="1">
    <source>
        <dbReference type="SAM" id="MobiDB-lite"/>
    </source>
</evidence>
<dbReference type="EMBL" id="CP114058">
    <property type="protein sequence ID" value="WAT02992.1"/>
    <property type="molecule type" value="Genomic_DNA"/>
</dbReference>
<keyword evidence="4" id="KW-1185">Reference proteome</keyword>
<dbReference type="InterPro" id="IPR045079">
    <property type="entry name" value="Oxoprolinase-like"/>
</dbReference>
<protein>
    <recommendedName>
        <fullName evidence="2">Hydantoinase A/oxoprolinase domain-containing protein</fullName>
    </recommendedName>
</protein>
<dbReference type="PANTHER" id="PTHR11365:SF23">
    <property type="entry name" value="HYPOTHETICAL 5-OXOPROLINASE (EUROFUNG)-RELATED"/>
    <property type="match status" value="1"/>
</dbReference>
<gene>
    <name evidence="3" type="ORF">O1V66_05130</name>
</gene>
<feature type="domain" description="Hydantoinase A/oxoprolinase" evidence="2">
    <location>
        <begin position="21"/>
        <end position="201"/>
    </location>
</feature>
<reference evidence="3" key="1">
    <citation type="submission" date="2022-12" db="EMBL/GenBank/DDBJ databases">
        <title>Complete genome sequence of an Australian strain of Rouxiella badensis DAR84756 and resolution of the R. badensis DSM100043 and R. chamberiensis DSM28324 genomes.</title>
        <authorList>
            <person name="Paul S."/>
            <person name="Anderson P.J."/>
            <person name="Maynard G."/>
            <person name="Dyall-Smith M."/>
            <person name="Kudinha T."/>
        </authorList>
    </citation>
    <scope>NUCLEOTIDE SEQUENCE</scope>
    <source>
        <strain evidence="3">DSM 28324</strain>
    </source>
</reference>
<dbReference type="PANTHER" id="PTHR11365">
    <property type="entry name" value="5-OXOPROLINASE RELATED"/>
    <property type="match status" value="1"/>
</dbReference>
<dbReference type="Proteomes" id="UP001164712">
    <property type="component" value="Chromosome"/>
</dbReference>
<proteinExistence type="predicted"/>
<evidence type="ECO:0000313" key="3">
    <source>
        <dbReference type="EMBL" id="WAT02992.1"/>
    </source>
</evidence>
<evidence type="ECO:0000259" key="2">
    <source>
        <dbReference type="Pfam" id="PF01968"/>
    </source>
</evidence>
<sequence>MDQFQPQISRSFEFGRVHRHQKGSGLPIRIPVIDLVEIGAGGGSIARIDNLSRLQVGPDSAGSAPGPVSYNLGGQNVTITDANAQLGLLDPAAFADGKVELNVALAAAALRQQVAAPLGLGVDHAALAVTEIIAENMANAARVHASESGKAVEDYTLIAFGGAAPLHAARLAAKLGIKKVVIPHAAGVGSALGFLWAPVAYQAVRSFYQRLDKLDFDAVGALLSELSQQVRQVVEQADAHAPINIQRSVYLRYSGQGHEVPVALDDGEVNAQSLEALHRRFTLAYRQLYGRSLDHVAVEAISWTVTASTPAPDINTSSSTPRPDLGPDTPLPRRDVFSARQQQRIRVPVYRREQLSTVTAASGPLLVVETETSTWVDEGFSAKVTAEGHLILQQNNAAQG</sequence>
<feature type="region of interest" description="Disordered" evidence="1">
    <location>
        <begin position="309"/>
        <end position="338"/>
    </location>
</feature>
<name>A0ABY7HU83_9GAMM</name>
<feature type="compositionally biased region" description="Polar residues" evidence="1">
    <location>
        <begin position="309"/>
        <end position="321"/>
    </location>
</feature>
<accession>A0ABY7HU83</accession>
<organism evidence="3 4">
    <name type="scientific">Rouxiella chamberiensis</name>
    <dbReference type="NCBI Taxonomy" id="1513468"/>
    <lineage>
        <taxon>Bacteria</taxon>
        <taxon>Pseudomonadati</taxon>
        <taxon>Pseudomonadota</taxon>
        <taxon>Gammaproteobacteria</taxon>
        <taxon>Enterobacterales</taxon>
        <taxon>Yersiniaceae</taxon>
        <taxon>Rouxiella</taxon>
    </lineage>
</organism>